<evidence type="ECO:0000256" key="4">
    <source>
        <dbReference type="SAM" id="Phobius"/>
    </source>
</evidence>
<dbReference type="RefSeq" id="XP_054843340.1">
    <property type="nucleotide sequence ID" value="XM_054987365.1"/>
</dbReference>
<evidence type="ECO:0000256" key="3">
    <source>
        <dbReference type="SAM" id="Coils"/>
    </source>
</evidence>
<dbReference type="AlphaFoldDB" id="A0AA97JQC4"/>
<keyword evidence="4" id="KW-0812">Transmembrane</keyword>
<dbReference type="CDD" id="cd03593">
    <property type="entry name" value="CLECT_NK_receptors_like"/>
    <property type="match status" value="1"/>
</dbReference>
<proteinExistence type="predicted"/>
<reference evidence="7" key="1">
    <citation type="submission" date="2025-08" db="UniProtKB">
        <authorList>
            <consortium name="RefSeq"/>
        </authorList>
    </citation>
    <scope>IDENTIFICATION</scope>
    <source>
        <tissue evidence="7">Blood</tissue>
    </source>
</reference>
<dbReference type="CTD" id="971"/>
<keyword evidence="2" id="KW-0430">Lectin</keyword>
<evidence type="ECO:0000259" key="5">
    <source>
        <dbReference type="PROSITE" id="PS50041"/>
    </source>
</evidence>
<comment type="subcellular location">
    <subcellularLocation>
        <location evidence="1">Membrane</location>
        <topology evidence="1">Single-pass membrane protein</topology>
    </subcellularLocation>
</comment>
<dbReference type="SUPFAM" id="SSF56436">
    <property type="entry name" value="C-type lectin-like"/>
    <property type="match status" value="1"/>
</dbReference>
<dbReference type="GeneID" id="129334969"/>
<dbReference type="Gene3D" id="3.10.100.10">
    <property type="entry name" value="Mannose-Binding Protein A, subunit A"/>
    <property type="match status" value="1"/>
</dbReference>
<feature type="domain" description="C-type lectin" evidence="5">
    <location>
        <begin position="194"/>
        <end position="293"/>
    </location>
</feature>
<name>A0AA97JQC4_EUBMA</name>
<accession>A0AA97JQC4</accession>
<dbReference type="InterPro" id="IPR001304">
    <property type="entry name" value="C-type_lectin-like"/>
</dbReference>
<protein>
    <submittedName>
        <fullName evidence="7">B-cell differentiation antigen CD72</fullName>
    </submittedName>
</protein>
<dbReference type="Pfam" id="PF00059">
    <property type="entry name" value="Lectin_C"/>
    <property type="match status" value="1"/>
</dbReference>
<keyword evidence="4" id="KW-0472">Membrane</keyword>
<dbReference type="GO" id="GO:0004888">
    <property type="term" value="F:transmembrane signaling receptor activity"/>
    <property type="evidence" value="ECO:0007669"/>
    <property type="project" value="InterPro"/>
</dbReference>
<feature type="transmembrane region" description="Helical" evidence="4">
    <location>
        <begin position="62"/>
        <end position="85"/>
    </location>
</feature>
<dbReference type="PANTHER" id="PTHR15028">
    <property type="entry name" value="CD72-RELATED"/>
    <property type="match status" value="1"/>
</dbReference>
<gene>
    <name evidence="7" type="primary">CD72</name>
</gene>
<organism evidence="6 7">
    <name type="scientific">Eublepharis macularius</name>
    <name type="common">Leopard gecko</name>
    <name type="synonym">Cyrtodactylus macularius</name>
    <dbReference type="NCBI Taxonomy" id="481883"/>
    <lineage>
        <taxon>Eukaryota</taxon>
        <taxon>Metazoa</taxon>
        <taxon>Chordata</taxon>
        <taxon>Craniata</taxon>
        <taxon>Vertebrata</taxon>
        <taxon>Euteleostomi</taxon>
        <taxon>Lepidosauria</taxon>
        <taxon>Squamata</taxon>
        <taxon>Bifurcata</taxon>
        <taxon>Gekkota</taxon>
        <taxon>Eublepharidae</taxon>
        <taxon>Eublepharinae</taxon>
        <taxon>Eublepharis</taxon>
    </lineage>
</organism>
<feature type="coiled-coil region" evidence="3">
    <location>
        <begin position="112"/>
        <end position="174"/>
    </location>
</feature>
<dbReference type="InterPro" id="IPR016187">
    <property type="entry name" value="CTDL_fold"/>
</dbReference>
<keyword evidence="4" id="KW-1133">Transmembrane helix</keyword>
<evidence type="ECO:0000313" key="7">
    <source>
        <dbReference type="RefSeq" id="XP_054843340.1"/>
    </source>
</evidence>
<keyword evidence="3" id="KW-0175">Coiled coil</keyword>
<keyword evidence="6" id="KW-1185">Reference proteome</keyword>
<dbReference type="GO" id="GO:0030246">
    <property type="term" value="F:carbohydrate binding"/>
    <property type="evidence" value="ECO:0007669"/>
    <property type="project" value="UniProtKB-KW"/>
</dbReference>
<dbReference type="KEGG" id="emc:129334969"/>
<sequence length="306" mass="34227">MSQGVTYADLRFVKTPLENTPQALPEGSGDGDLTYENIQAAKPQGANTLGSATQHKEPNKPFWPVAAGLLGVSLFLLATTIGFGVQYGQAAQRLHEASEAFATENRSLAQRIDAQERRLLQTQRWLEEAEAELNQSQIALRESGRLANSTWGQLQEKEQALATVIRERQVAEEVLNATLAQACTGWCPKEWLLYGGKCLFFSTQKKTWQESRRDCQKKSAQLLIQPEAAAAITRLLESNTYWTGDYKIWSEEEGRWVDGSHYEGTGWHDICATLKKGQRASAYCTEKHQYICEMPPRPRQPAPLLG</sequence>
<evidence type="ECO:0000313" key="6">
    <source>
        <dbReference type="Proteomes" id="UP001190640"/>
    </source>
</evidence>
<dbReference type="PROSITE" id="PS50041">
    <property type="entry name" value="C_TYPE_LECTIN_2"/>
    <property type="match status" value="1"/>
</dbReference>
<evidence type="ECO:0000256" key="1">
    <source>
        <dbReference type="ARBA" id="ARBA00004167"/>
    </source>
</evidence>
<dbReference type="SMART" id="SM00034">
    <property type="entry name" value="CLECT"/>
    <property type="match status" value="1"/>
</dbReference>
<dbReference type="InterPro" id="IPR016186">
    <property type="entry name" value="C-type_lectin-like/link_sf"/>
</dbReference>
<evidence type="ECO:0000256" key="2">
    <source>
        <dbReference type="ARBA" id="ARBA00022734"/>
    </source>
</evidence>
<dbReference type="GO" id="GO:0005886">
    <property type="term" value="C:plasma membrane"/>
    <property type="evidence" value="ECO:0007669"/>
    <property type="project" value="InterPro"/>
</dbReference>
<dbReference type="InterPro" id="IPR033992">
    <property type="entry name" value="NKR-like_CTLD"/>
</dbReference>
<dbReference type="PANTHER" id="PTHR15028:SF6">
    <property type="entry name" value="B-CELL DIFFERENTIATION ANTIGEN CD72"/>
    <property type="match status" value="1"/>
</dbReference>
<dbReference type="InterPro" id="IPR039689">
    <property type="entry name" value="CD72"/>
</dbReference>
<dbReference type="Proteomes" id="UP001190640">
    <property type="component" value="Chromosome 8"/>
</dbReference>